<evidence type="ECO:0000313" key="7">
    <source>
        <dbReference type="EMBL" id="OGY13013.1"/>
    </source>
</evidence>
<dbReference type="InterPro" id="IPR050833">
    <property type="entry name" value="Poly_Biosynth_Transport"/>
</dbReference>
<accession>A0A1G1VC30</accession>
<comment type="subcellular location">
    <subcellularLocation>
        <location evidence="1">Cell membrane</location>
        <topology evidence="1">Multi-pass membrane protein</topology>
    </subcellularLocation>
</comment>
<feature type="transmembrane region" description="Helical" evidence="6">
    <location>
        <begin position="184"/>
        <end position="209"/>
    </location>
</feature>
<dbReference type="GO" id="GO:0005886">
    <property type="term" value="C:plasma membrane"/>
    <property type="evidence" value="ECO:0007669"/>
    <property type="project" value="UniProtKB-SubCell"/>
</dbReference>
<feature type="transmembrane region" description="Helical" evidence="6">
    <location>
        <begin position="155"/>
        <end position="178"/>
    </location>
</feature>
<feature type="transmembrane region" description="Helical" evidence="6">
    <location>
        <begin position="367"/>
        <end position="386"/>
    </location>
</feature>
<keyword evidence="5 6" id="KW-0472">Membrane</keyword>
<organism evidence="7 8">
    <name type="scientific">Candidatus Blackburnbacteria bacterium RIFCSPLOWO2_01_FULL_40_20</name>
    <dbReference type="NCBI Taxonomy" id="1797519"/>
    <lineage>
        <taxon>Bacteria</taxon>
        <taxon>Candidatus Blackburniibacteriota</taxon>
    </lineage>
</organism>
<dbReference type="PANTHER" id="PTHR30250">
    <property type="entry name" value="PST FAMILY PREDICTED COLANIC ACID TRANSPORTER"/>
    <property type="match status" value="1"/>
</dbReference>
<protein>
    <recommendedName>
        <fullName evidence="9">Polysaccharide biosynthesis protein C-terminal domain-containing protein</fullName>
    </recommendedName>
</protein>
<evidence type="ECO:0000256" key="3">
    <source>
        <dbReference type="ARBA" id="ARBA00022692"/>
    </source>
</evidence>
<feature type="transmembrane region" description="Helical" evidence="6">
    <location>
        <begin position="339"/>
        <end position="360"/>
    </location>
</feature>
<evidence type="ECO:0000313" key="8">
    <source>
        <dbReference type="Proteomes" id="UP000178659"/>
    </source>
</evidence>
<feature type="transmembrane region" description="Helical" evidence="6">
    <location>
        <begin position="97"/>
        <end position="121"/>
    </location>
</feature>
<proteinExistence type="predicted"/>
<dbReference type="EMBL" id="MHCC01000022">
    <property type="protein sequence ID" value="OGY13013.1"/>
    <property type="molecule type" value="Genomic_DNA"/>
</dbReference>
<evidence type="ECO:0000256" key="6">
    <source>
        <dbReference type="SAM" id="Phobius"/>
    </source>
</evidence>
<evidence type="ECO:0008006" key="9">
    <source>
        <dbReference type="Google" id="ProtNLM"/>
    </source>
</evidence>
<dbReference type="Proteomes" id="UP000178659">
    <property type="component" value="Unassembled WGS sequence"/>
</dbReference>
<feature type="transmembrane region" description="Helical" evidence="6">
    <location>
        <begin position="54"/>
        <end position="76"/>
    </location>
</feature>
<keyword evidence="3 6" id="KW-0812">Transmembrane</keyword>
<feature type="transmembrane region" description="Helical" evidence="6">
    <location>
        <begin position="221"/>
        <end position="240"/>
    </location>
</feature>
<dbReference type="PANTHER" id="PTHR30250:SF28">
    <property type="entry name" value="POLYSACCHARIDE BIOSYNTHESIS PROTEIN"/>
    <property type="match status" value="1"/>
</dbReference>
<feature type="transmembrane region" description="Helical" evidence="6">
    <location>
        <begin position="127"/>
        <end position="143"/>
    </location>
</feature>
<keyword evidence="2" id="KW-1003">Cell membrane</keyword>
<keyword evidence="4 6" id="KW-1133">Transmembrane helix</keyword>
<comment type="caution">
    <text evidence="7">The sequence shown here is derived from an EMBL/GenBank/DDBJ whole genome shotgun (WGS) entry which is preliminary data.</text>
</comment>
<name>A0A1G1VC30_9BACT</name>
<evidence type="ECO:0000256" key="2">
    <source>
        <dbReference type="ARBA" id="ARBA00022475"/>
    </source>
</evidence>
<feature type="transmembrane region" description="Helical" evidence="6">
    <location>
        <begin position="392"/>
        <end position="413"/>
    </location>
</feature>
<evidence type="ECO:0000256" key="4">
    <source>
        <dbReference type="ARBA" id="ARBA00022989"/>
    </source>
</evidence>
<dbReference type="Pfam" id="PF13440">
    <property type="entry name" value="Polysacc_synt_3"/>
    <property type="match status" value="1"/>
</dbReference>
<evidence type="ECO:0000256" key="5">
    <source>
        <dbReference type="ARBA" id="ARBA00023136"/>
    </source>
</evidence>
<sequence length="420" mass="46811">MIRLVRTNFSRIVKNPFFAGSLVMVIGSNFHNFGQFVFHFISGKLLGRANYGDLASIISVLGIVSIVQLSVGLTIVRFISAEKDEKKAANLAKWLNWWGIWVGIAIGIVMLILSPFISNFLKISNKQAVYLIGPVLFLLVLTNNRRSILQGLLRFNQYVLCMIAEVWIKILISIPIFLLGYKVFGAMTALLMGVLAAFLVSVFSLRGYLNGKRGLRPDVKPLFSYSIPVFIQGLALTSMYSTDLLLVKHFFSAESAGVYASTAILGRIVFFGASPITNVMFPIVARKHSHGEPYHNIFYSSIVLILIAATFIVAIYSIFPQQIIGTFFSSEYLEGVVILRWYGIFMALLAVAQLFIQFYLSVGKTKIVGFFTAAAMLQVVLILLMHGSLLQVIQLSIVSVSLLVLGLIVYFPYHDRHIRK</sequence>
<feature type="transmembrane region" description="Helical" evidence="6">
    <location>
        <begin position="12"/>
        <end position="34"/>
    </location>
</feature>
<feature type="transmembrane region" description="Helical" evidence="6">
    <location>
        <begin position="260"/>
        <end position="285"/>
    </location>
</feature>
<dbReference type="AlphaFoldDB" id="A0A1G1VC30"/>
<reference evidence="7 8" key="1">
    <citation type="journal article" date="2016" name="Nat. Commun.">
        <title>Thousands of microbial genomes shed light on interconnected biogeochemical processes in an aquifer system.</title>
        <authorList>
            <person name="Anantharaman K."/>
            <person name="Brown C.T."/>
            <person name="Hug L.A."/>
            <person name="Sharon I."/>
            <person name="Castelle C.J."/>
            <person name="Probst A.J."/>
            <person name="Thomas B.C."/>
            <person name="Singh A."/>
            <person name="Wilkins M.J."/>
            <person name="Karaoz U."/>
            <person name="Brodie E.L."/>
            <person name="Williams K.H."/>
            <person name="Hubbard S.S."/>
            <person name="Banfield J.F."/>
        </authorList>
    </citation>
    <scope>NUCLEOTIDE SEQUENCE [LARGE SCALE GENOMIC DNA]</scope>
</reference>
<feature type="transmembrane region" description="Helical" evidence="6">
    <location>
        <begin position="297"/>
        <end position="319"/>
    </location>
</feature>
<evidence type="ECO:0000256" key="1">
    <source>
        <dbReference type="ARBA" id="ARBA00004651"/>
    </source>
</evidence>
<gene>
    <name evidence="7" type="ORF">A3A77_01715</name>
</gene>